<name>A0ABS7IMY5_9HYPH</name>
<evidence type="ECO:0000313" key="2">
    <source>
        <dbReference type="Proteomes" id="UP000770629"/>
    </source>
</evidence>
<dbReference type="EMBL" id="JABDYF010000014">
    <property type="protein sequence ID" value="MBX5092951.1"/>
    <property type="molecule type" value="Genomic_DNA"/>
</dbReference>
<dbReference type="Proteomes" id="UP000770629">
    <property type="component" value="Unassembled WGS sequence"/>
</dbReference>
<keyword evidence="2" id="KW-1185">Reference proteome</keyword>
<evidence type="ECO:0000313" key="1">
    <source>
        <dbReference type="EMBL" id="MBX5092951.1"/>
    </source>
</evidence>
<reference evidence="1 2" key="1">
    <citation type="submission" date="2020-04" db="EMBL/GenBank/DDBJ databases">
        <title>Global-level population genomics: horizontal gene transfer, symbiosis and evolution in Rhizobia.</title>
        <authorList>
            <person name="Gai Y."/>
        </authorList>
    </citation>
    <scope>NUCLEOTIDE SEQUENCE [LARGE SCALE GENOMIC DNA]</scope>
    <source>
        <strain evidence="1 2">BLR33</strain>
    </source>
</reference>
<comment type="caution">
    <text evidence="1">The sequence shown here is derived from an EMBL/GenBank/DDBJ whole genome shotgun (WGS) entry which is preliminary data.</text>
</comment>
<sequence length="119" mass="13708">MKKSVSDVAFFRRQTSLGQEQDQSSSCSHNLAMIDSGSDGNYYRLMGNCFLPGLHIEQIDTNWKPICRRGMKPADEVWIPLRMQERQWPYRELSGRRANSAKLVTGLDEDAWHASQLDF</sequence>
<dbReference type="RefSeq" id="WP_221121453.1">
    <property type="nucleotide sequence ID" value="NZ_JABDXQ010000018.1"/>
</dbReference>
<organism evidence="1 2">
    <name type="scientific">Rhizobium lentis</name>
    <dbReference type="NCBI Taxonomy" id="1138194"/>
    <lineage>
        <taxon>Bacteria</taxon>
        <taxon>Pseudomonadati</taxon>
        <taxon>Pseudomonadota</taxon>
        <taxon>Alphaproteobacteria</taxon>
        <taxon>Hyphomicrobiales</taxon>
        <taxon>Rhizobiaceae</taxon>
        <taxon>Rhizobium/Agrobacterium group</taxon>
        <taxon>Rhizobium</taxon>
    </lineage>
</organism>
<gene>
    <name evidence="1" type="ORF">HJB60_27840</name>
</gene>
<protein>
    <submittedName>
        <fullName evidence="1">Uncharacterized protein</fullName>
    </submittedName>
</protein>
<accession>A0ABS7IMY5</accession>
<proteinExistence type="predicted"/>